<organism evidence="1 2">
    <name type="scientific">Streptosporangium saharense</name>
    <dbReference type="NCBI Taxonomy" id="1706840"/>
    <lineage>
        <taxon>Bacteria</taxon>
        <taxon>Bacillati</taxon>
        <taxon>Actinomycetota</taxon>
        <taxon>Actinomycetes</taxon>
        <taxon>Streptosporangiales</taxon>
        <taxon>Streptosporangiaceae</taxon>
        <taxon>Streptosporangium</taxon>
    </lineage>
</organism>
<dbReference type="GO" id="GO:0016740">
    <property type="term" value="F:transferase activity"/>
    <property type="evidence" value="ECO:0007669"/>
    <property type="project" value="UniProtKB-KW"/>
</dbReference>
<evidence type="ECO:0000313" key="2">
    <source>
        <dbReference type="Proteomes" id="UP000552644"/>
    </source>
</evidence>
<reference evidence="1 2" key="1">
    <citation type="submission" date="2020-08" db="EMBL/GenBank/DDBJ databases">
        <title>Genomic Encyclopedia of Type Strains, Phase III (KMG-III): the genomes of soil and plant-associated and newly described type strains.</title>
        <authorList>
            <person name="Whitman W."/>
        </authorList>
    </citation>
    <scope>NUCLEOTIDE SEQUENCE [LARGE SCALE GENOMIC DNA]</scope>
    <source>
        <strain evidence="1 2">CECT 8840</strain>
    </source>
</reference>
<keyword evidence="1" id="KW-0808">Transferase</keyword>
<protein>
    <submittedName>
        <fullName evidence="1">tRNA(Ile2) C34 agmatinyltransferase TiaS</fullName>
    </submittedName>
</protein>
<sequence length="52" mass="5651">MNSTVSRHTCPRCGTALDEGPIMYRCAPCGRSLYAADIDTEFHRPLKAAVPA</sequence>
<dbReference type="Proteomes" id="UP000552644">
    <property type="component" value="Unassembled WGS sequence"/>
</dbReference>
<comment type="caution">
    <text evidence="1">The sequence shown here is derived from an EMBL/GenBank/DDBJ whole genome shotgun (WGS) entry which is preliminary data.</text>
</comment>
<proteinExistence type="predicted"/>
<dbReference type="RefSeq" id="WP_184719476.1">
    <property type="nucleotide sequence ID" value="NZ_JACHJP010000006.1"/>
</dbReference>
<evidence type="ECO:0000313" key="1">
    <source>
        <dbReference type="EMBL" id="MBB4918327.1"/>
    </source>
</evidence>
<gene>
    <name evidence="1" type="ORF">FHS44_005454</name>
</gene>
<dbReference type="EMBL" id="JACHJP010000006">
    <property type="protein sequence ID" value="MBB4918327.1"/>
    <property type="molecule type" value="Genomic_DNA"/>
</dbReference>
<keyword evidence="2" id="KW-1185">Reference proteome</keyword>
<accession>A0A7W7VPU9</accession>
<dbReference type="AlphaFoldDB" id="A0A7W7VPU9"/>
<name>A0A7W7VPU9_9ACTN</name>